<feature type="domain" description="C2 PI3K-type" evidence="7">
    <location>
        <begin position="384"/>
        <end position="569"/>
    </location>
</feature>
<dbReference type="CDD" id="cd08380">
    <property type="entry name" value="C2_PI3K_like"/>
    <property type="match status" value="1"/>
</dbReference>
<dbReference type="InterPro" id="IPR015433">
    <property type="entry name" value="PI3/4_kinase"/>
</dbReference>
<dbReference type="PROSITE" id="PS00916">
    <property type="entry name" value="PI3_4_KINASE_2"/>
    <property type="match status" value="1"/>
</dbReference>
<dbReference type="InterPro" id="IPR002420">
    <property type="entry name" value="PI3K-type_C2_dom"/>
</dbReference>
<reference evidence="8 9" key="1">
    <citation type="journal article" date="2022" name="bioRxiv">
        <title>Genomics of Preaxostyla Flagellates Illuminates Evolutionary Transitions and the Path Towards Mitochondrial Loss.</title>
        <authorList>
            <person name="Novak L.V.F."/>
            <person name="Treitli S.C."/>
            <person name="Pyrih J."/>
            <person name="Halakuc P."/>
            <person name="Pipaliya S.V."/>
            <person name="Vacek V."/>
            <person name="Brzon O."/>
            <person name="Soukal P."/>
            <person name="Eme L."/>
            <person name="Dacks J.B."/>
            <person name="Karnkowska A."/>
            <person name="Elias M."/>
            <person name="Hampl V."/>
        </authorList>
    </citation>
    <scope>NUCLEOTIDE SEQUENCE [LARGE SCALE GENOMIC DNA]</scope>
    <source>
        <strain evidence="8">NAU3</strain>
        <tissue evidence="8">Gut</tissue>
    </source>
</reference>
<evidence type="ECO:0000259" key="7">
    <source>
        <dbReference type="PROSITE" id="PS51547"/>
    </source>
</evidence>
<comment type="caution">
    <text evidence="8">The sequence shown here is derived from an EMBL/GenBank/DDBJ whole genome shotgun (WGS) entry which is preliminary data.</text>
</comment>
<evidence type="ECO:0000256" key="2">
    <source>
        <dbReference type="ARBA" id="ARBA00022777"/>
    </source>
</evidence>
<dbReference type="InterPro" id="IPR036940">
    <property type="entry name" value="PI3/4_kinase_cat_sf"/>
</dbReference>
<dbReference type="Gene3D" id="3.30.1010.10">
    <property type="entry name" value="Phosphatidylinositol 3-kinase Catalytic Subunit, Chain A, domain 4"/>
    <property type="match status" value="1"/>
</dbReference>
<dbReference type="PROSITE" id="PS51545">
    <property type="entry name" value="PIK_HELICAL"/>
    <property type="match status" value="1"/>
</dbReference>
<dbReference type="SUPFAM" id="SSF48371">
    <property type="entry name" value="ARM repeat"/>
    <property type="match status" value="1"/>
</dbReference>
<dbReference type="SUPFAM" id="SSF49562">
    <property type="entry name" value="C2 domain (Calcium/lipid-binding domain, CaLB)"/>
    <property type="match status" value="1"/>
</dbReference>
<name>A0ABQ9Y6Q0_9EUKA</name>
<feature type="domain" description="PI3K/PI4K catalytic" evidence="5">
    <location>
        <begin position="991"/>
        <end position="1269"/>
    </location>
</feature>
<dbReference type="PANTHER" id="PTHR10048">
    <property type="entry name" value="PHOSPHATIDYLINOSITOL KINASE"/>
    <property type="match status" value="1"/>
</dbReference>
<dbReference type="InterPro" id="IPR001263">
    <property type="entry name" value="PI3K_accessory_dom"/>
</dbReference>
<dbReference type="InterPro" id="IPR042236">
    <property type="entry name" value="PI3K_accessory_sf"/>
</dbReference>
<dbReference type="EC" id="2.7.1.137" evidence="8"/>
<dbReference type="Proteomes" id="UP001281761">
    <property type="component" value="Unassembled WGS sequence"/>
</dbReference>
<evidence type="ECO:0000259" key="6">
    <source>
        <dbReference type="PROSITE" id="PS51545"/>
    </source>
</evidence>
<dbReference type="Gene3D" id="1.10.1070.11">
    <property type="entry name" value="Phosphatidylinositol 3-/4-kinase, catalytic domain"/>
    <property type="match status" value="1"/>
</dbReference>
<dbReference type="InterPro" id="IPR016024">
    <property type="entry name" value="ARM-type_fold"/>
</dbReference>
<accession>A0ABQ9Y6Q0</accession>
<dbReference type="Pfam" id="PF00613">
    <property type="entry name" value="PI3Ka"/>
    <property type="match status" value="1"/>
</dbReference>
<dbReference type="SUPFAM" id="SSF56112">
    <property type="entry name" value="Protein kinase-like (PK-like)"/>
    <property type="match status" value="1"/>
</dbReference>
<feature type="region of interest" description="Disordered" evidence="4">
    <location>
        <begin position="613"/>
        <end position="641"/>
    </location>
</feature>
<evidence type="ECO:0000256" key="3">
    <source>
        <dbReference type="PROSITE-ProRule" id="PRU00880"/>
    </source>
</evidence>
<evidence type="ECO:0000259" key="5">
    <source>
        <dbReference type="PROSITE" id="PS50290"/>
    </source>
</evidence>
<proteinExistence type="inferred from homology"/>
<evidence type="ECO:0000313" key="8">
    <source>
        <dbReference type="EMBL" id="KAK2959334.1"/>
    </source>
</evidence>
<dbReference type="PROSITE" id="PS51547">
    <property type="entry name" value="C2_PI3K"/>
    <property type="match status" value="1"/>
</dbReference>
<dbReference type="SMART" id="SM00146">
    <property type="entry name" value="PI3Kc"/>
    <property type="match status" value="1"/>
</dbReference>
<dbReference type="SMART" id="SM00145">
    <property type="entry name" value="PI3Ka"/>
    <property type="match status" value="1"/>
</dbReference>
<gene>
    <name evidence="8" type="ORF">BLNAU_5643</name>
</gene>
<dbReference type="GO" id="GO:0016303">
    <property type="term" value="F:1-phosphatidylinositol-3-kinase activity"/>
    <property type="evidence" value="ECO:0007669"/>
    <property type="project" value="UniProtKB-EC"/>
</dbReference>
<dbReference type="InterPro" id="IPR011009">
    <property type="entry name" value="Kinase-like_dom_sf"/>
</dbReference>
<dbReference type="InterPro" id="IPR035892">
    <property type="entry name" value="C2_domain_sf"/>
</dbReference>
<feature type="domain" description="PIK helical" evidence="6">
    <location>
        <begin position="750"/>
        <end position="927"/>
    </location>
</feature>
<feature type="compositionally biased region" description="Low complexity" evidence="4">
    <location>
        <begin position="615"/>
        <end position="628"/>
    </location>
</feature>
<dbReference type="Pfam" id="PF00792">
    <property type="entry name" value="PI3K_C2"/>
    <property type="match status" value="1"/>
</dbReference>
<comment type="similarity">
    <text evidence="3">Belongs to the PI3/PI4-kinase family.</text>
</comment>
<sequence>MLFHKLSSRKITLPHARIMYYFKIKDQPLFFPNSDLPLTIEEDVLMSDIQGFNECVRSGKPFYIEVVHESRCQENLNQGAQPLVIHSAIADNSKKTRISGAGKPISLPSSSETTSHQSIHHYRHLQKQIECLTKTRFHTGVNFLMLENEYNPESVKVLSEMEDESNEVTGEIQFEINEENEHFRQSMARLRQDLQMPIARCDPEYLQQGFNLDLPVQKMLHTPTFLSLLPKDCPEVFLIHIRLLDGVTLRPIKISRHHTVRQTILDLIEQTKTPAGVKTITRSIDELTLKLMGKGQYFLPFELVISKLEIRNAIAQTPPGFLELSLTLLENVYEQASLTEADKTLRKLDSFVPPEPPHIPYLPFSSIQNVSDTSSFPFISSWDAHVTFSFRILGVDNISTGWSKLLMDKMSANKDKPLHIEEYNSCMYIAANIYFGGQPLNKMPMYSQLVPSCSSPRFDCVMSSAIKINQIPAASRVCLTLYIQETPRYSNPGIGQPAVPNPKDDYAISWVSCPVFDFRGALSSGLTILPLWPDEEANPIGSCTANIGDPKAPKIVLDFPEFFTPVIFPREYSDKEEEDFLVKQASTAVRTEQARSFSVSAAPNFAKTSGLGFMSTRSPAPSSPISSPKAKTQPVTKPKEATPLAKTSVPLYDFEQHVLEENVLAANSKIEWRKQRSPIALQRPRSISERYVQKERVQVKKMDSQSQQDKTVTIYESILLIPRFSDTPVLEQLPLEPPTAFSSRLNFRITEGASLPTEQDWHAILSVISKDPLVHLEKPEKSMLWLYRFSLVDLPQALPKFLHTINWTSRKNVVEAHYLLRRWKPLNPIDAMELLDAKFADPLVREYAVKWMYSICDDDLAPFILQLVQVLKNELYHSSPLGEFLMRRALGSPHTIGHTFFWNLKSEIHNKYIAERYGLMLQEYLKGCGFHRHLLREQIGVLTQLVQVAYKVVASPKDQGKAVMLAEMQNVKFPSRFILPLSPDFEASNLVTDKCRVMVSKKRPMWLTFANAEQGLQSVSVLFKVGDDIRQDQLTLQILSVMDLLWQREGLDMRLSVYHAQTTGNMQGFIEAVKNSQTIAAIAKEHDGALGAFKSDTLKKWLQNVQNKHSLTFEQVQENFAYSCAGYCVATYVLGIGDRHNDNLMCTYDGHLFHIDFGHFLGNFKKKFGIDREKAPFIFTPAFAAVLGEKTDPMYVLFEELCVKAYITLRKHSALLINLFMMMLSTGIPELRQEDDIRYMQRMFNLNLSDEDAGNLFIKLIDEARNTTRTQINDFIHIAAN</sequence>
<keyword evidence="2" id="KW-0418">Kinase</keyword>
<keyword evidence="9" id="KW-1185">Reference proteome</keyword>
<organism evidence="8 9">
    <name type="scientific">Blattamonas nauphoetae</name>
    <dbReference type="NCBI Taxonomy" id="2049346"/>
    <lineage>
        <taxon>Eukaryota</taxon>
        <taxon>Metamonada</taxon>
        <taxon>Preaxostyla</taxon>
        <taxon>Oxymonadida</taxon>
        <taxon>Blattamonas</taxon>
    </lineage>
</organism>
<dbReference type="Gene3D" id="1.25.40.70">
    <property type="entry name" value="Phosphatidylinositol 3-kinase, accessory domain (PIK)"/>
    <property type="match status" value="1"/>
</dbReference>
<dbReference type="CDD" id="cd00891">
    <property type="entry name" value="PI3Kc"/>
    <property type="match status" value="1"/>
</dbReference>
<evidence type="ECO:0000256" key="1">
    <source>
        <dbReference type="ARBA" id="ARBA00022679"/>
    </source>
</evidence>
<dbReference type="PROSITE" id="PS00915">
    <property type="entry name" value="PI3_4_KINASE_1"/>
    <property type="match status" value="1"/>
</dbReference>
<dbReference type="Pfam" id="PF00454">
    <property type="entry name" value="PI3_PI4_kinase"/>
    <property type="match status" value="1"/>
</dbReference>
<dbReference type="Gene3D" id="2.60.40.150">
    <property type="entry name" value="C2 domain"/>
    <property type="match status" value="1"/>
</dbReference>
<protein>
    <submittedName>
        <fullName evidence="8">Phosphatidylinositol 3-kinase 1</fullName>
        <ecNumber evidence="8">2.7.1.137</ecNumber>
    </submittedName>
</protein>
<dbReference type="InterPro" id="IPR018936">
    <property type="entry name" value="PI3/4_kinase_CS"/>
</dbReference>
<evidence type="ECO:0000256" key="4">
    <source>
        <dbReference type="SAM" id="MobiDB-lite"/>
    </source>
</evidence>
<dbReference type="PROSITE" id="PS50290">
    <property type="entry name" value="PI3_4_KINASE_3"/>
    <property type="match status" value="1"/>
</dbReference>
<evidence type="ECO:0000313" key="9">
    <source>
        <dbReference type="Proteomes" id="UP001281761"/>
    </source>
</evidence>
<dbReference type="PANTHER" id="PTHR10048:SF14">
    <property type="entry name" value="LD28067P"/>
    <property type="match status" value="1"/>
</dbReference>
<dbReference type="EMBL" id="JARBJD010000030">
    <property type="protein sequence ID" value="KAK2959334.1"/>
    <property type="molecule type" value="Genomic_DNA"/>
</dbReference>
<dbReference type="InterPro" id="IPR000403">
    <property type="entry name" value="PI3/4_kinase_cat_dom"/>
</dbReference>
<dbReference type="InterPro" id="IPR035448">
    <property type="entry name" value="PI3Kc"/>
</dbReference>
<keyword evidence="1 8" id="KW-0808">Transferase</keyword>